<evidence type="ECO:0000313" key="7">
    <source>
        <dbReference type="EMBL" id="PMD33916.1"/>
    </source>
</evidence>
<evidence type="ECO:0000256" key="3">
    <source>
        <dbReference type="ARBA" id="ARBA00023295"/>
    </source>
</evidence>
<evidence type="ECO:0000256" key="5">
    <source>
        <dbReference type="RuleBase" id="RU361153"/>
    </source>
</evidence>
<dbReference type="InterPro" id="IPR017853">
    <property type="entry name" value="GH"/>
</dbReference>
<dbReference type="InterPro" id="IPR050386">
    <property type="entry name" value="Glycosyl_hydrolase_5"/>
</dbReference>
<evidence type="ECO:0000256" key="2">
    <source>
        <dbReference type="ARBA" id="ARBA00022801"/>
    </source>
</evidence>
<name>A0A2J6R5W3_HYAVF</name>
<keyword evidence="4" id="KW-0961">Cell wall biogenesis/degradation</keyword>
<proteinExistence type="inferred from homology"/>
<evidence type="ECO:0000256" key="1">
    <source>
        <dbReference type="ARBA" id="ARBA00005641"/>
    </source>
</evidence>
<dbReference type="InterPro" id="IPR001547">
    <property type="entry name" value="Glyco_hydro_5"/>
</dbReference>
<dbReference type="PANTHER" id="PTHR31297">
    <property type="entry name" value="GLUCAN ENDO-1,6-BETA-GLUCOSIDASE B"/>
    <property type="match status" value="1"/>
</dbReference>
<dbReference type="GO" id="GO:0008422">
    <property type="term" value="F:beta-glucosidase activity"/>
    <property type="evidence" value="ECO:0007669"/>
    <property type="project" value="TreeGrafter"/>
</dbReference>
<dbReference type="Pfam" id="PF00150">
    <property type="entry name" value="Cellulase"/>
    <property type="match status" value="1"/>
</dbReference>
<sequence>MSPGMLKVKGDQIFDGTGKPVILRGTCLGGWMNMENFITGFPGHESQHRSVMLKVLGQEKYDHLFDKLLEYFFTEADAKYFASLGLNCIRIPFNYKHFEDDMNPRVFKAEGFKNLDRVIDLCAGQGIYTILDLHALPGGHNQNWHADNPTSYAAFWDFKDHQDRVVWLWEQIAAKYKHNTWVAGYNPINEPADELQYRLINFYKRLEKAIRIVDPNHILFLDGNTYSMDFSHFTEVFPNTVYAMHDYSSMGFPLGEPYIGNEEQKLQLRSQYARKVEFHTKMNVPVWNGEFGPLYANPKYEPDHEAINAQRYALLAEQMKIYNHEAKVSWTIWLYKDVGLQGMVYASPDSPWMKLIAPFLEKKKELQLDMWGKYPSEAADAVMKPLAAWIDKVSPLLDKKYPAYWGTLRHVDRAVLHTLLADSLQMEFALLFKGKSMEELDELARSFHFDQCVQRETLNKMMSDKANV</sequence>
<dbReference type="SUPFAM" id="SSF51445">
    <property type="entry name" value="(Trans)glycosidases"/>
    <property type="match status" value="1"/>
</dbReference>
<dbReference type="Proteomes" id="UP000235786">
    <property type="component" value="Unassembled WGS sequence"/>
</dbReference>
<dbReference type="OrthoDB" id="1887033at2759"/>
<dbReference type="GO" id="GO:0005576">
    <property type="term" value="C:extracellular region"/>
    <property type="evidence" value="ECO:0007669"/>
    <property type="project" value="TreeGrafter"/>
</dbReference>
<dbReference type="GO" id="GO:0071555">
    <property type="term" value="P:cell wall organization"/>
    <property type="evidence" value="ECO:0007669"/>
    <property type="project" value="UniProtKB-KW"/>
</dbReference>
<accession>A0A2J6R5W3</accession>
<dbReference type="PANTHER" id="PTHR31297:SF13">
    <property type="entry name" value="PUTATIVE-RELATED"/>
    <property type="match status" value="1"/>
</dbReference>
<keyword evidence="3 5" id="KW-0326">Glycosidase</keyword>
<comment type="similarity">
    <text evidence="1 5">Belongs to the glycosyl hydrolase 5 (cellulase A) family.</text>
</comment>
<dbReference type="GO" id="GO:0009251">
    <property type="term" value="P:glucan catabolic process"/>
    <property type="evidence" value="ECO:0007669"/>
    <property type="project" value="TreeGrafter"/>
</dbReference>
<dbReference type="FunFam" id="3.20.20.80:FF:000130">
    <property type="entry name" value="Endoglucanase C"/>
    <property type="match status" value="1"/>
</dbReference>
<reference evidence="7 8" key="1">
    <citation type="submission" date="2016-04" db="EMBL/GenBank/DDBJ databases">
        <title>A degradative enzymes factory behind the ericoid mycorrhizal symbiosis.</title>
        <authorList>
            <consortium name="DOE Joint Genome Institute"/>
            <person name="Martino E."/>
            <person name="Morin E."/>
            <person name="Grelet G."/>
            <person name="Kuo A."/>
            <person name="Kohler A."/>
            <person name="Daghino S."/>
            <person name="Barry K."/>
            <person name="Choi C."/>
            <person name="Cichocki N."/>
            <person name="Clum A."/>
            <person name="Copeland A."/>
            <person name="Hainaut M."/>
            <person name="Haridas S."/>
            <person name="Labutti K."/>
            <person name="Lindquist E."/>
            <person name="Lipzen A."/>
            <person name="Khouja H.-R."/>
            <person name="Murat C."/>
            <person name="Ohm R."/>
            <person name="Olson A."/>
            <person name="Spatafora J."/>
            <person name="Veneault-Fourrey C."/>
            <person name="Henrissat B."/>
            <person name="Grigoriev I."/>
            <person name="Martin F."/>
            <person name="Perotto S."/>
        </authorList>
    </citation>
    <scope>NUCLEOTIDE SEQUENCE [LARGE SCALE GENOMIC DNA]</scope>
    <source>
        <strain evidence="7 8">F</strain>
    </source>
</reference>
<dbReference type="GO" id="GO:0009986">
    <property type="term" value="C:cell surface"/>
    <property type="evidence" value="ECO:0007669"/>
    <property type="project" value="TreeGrafter"/>
</dbReference>
<dbReference type="AlphaFoldDB" id="A0A2J6R5W3"/>
<keyword evidence="2 5" id="KW-0378">Hydrolase</keyword>
<dbReference type="Gene3D" id="3.20.20.80">
    <property type="entry name" value="Glycosidases"/>
    <property type="match status" value="1"/>
</dbReference>
<evidence type="ECO:0000313" key="8">
    <source>
        <dbReference type="Proteomes" id="UP000235786"/>
    </source>
</evidence>
<organism evidence="7 8">
    <name type="scientific">Hyaloscypha variabilis (strain UAMH 11265 / GT02V1 / F)</name>
    <name type="common">Meliniomyces variabilis</name>
    <dbReference type="NCBI Taxonomy" id="1149755"/>
    <lineage>
        <taxon>Eukaryota</taxon>
        <taxon>Fungi</taxon>
        <taxon>Dikarya</taxon>
        <taxon>Ascomycota</taxon>
        <taxon>Pezizomycotina</taxon>
        <taxon>Leotiomycetes</taxon>
        <taxon>Helotiales</taxon>
        <taxon>Hyaloscyphaceae</taxon>
        <taxon>Hyaloscypha</taxon>
        <taxon>Hyaloscypha variabilis</taxon>
    </lineage>
</organism>
<gene>
    <name evidence="7" type="ORF">L207DRAFT_557801</name>
</gene>
<keyword evidence="8" id="KW-1185">Reference proteome</keyword>
<dbReference type="STRING" id="1149755.A0A2J6R5W3"/>
<evidence type="ECO:0000256" key="4">
    <source>
        <dbReference type="ARBA" id="ARBA00023316"/>
    </source>
</evidence>
<protein>
    <submittedName>
        <fullName evidence="7">Glycoside hydrolase family 5 protein</fullName>
    </submittedName>
</protein>
<dbReference type="EMBL" id="KZ613955">
    <property type="protein sequence ID" value="PMD33916.1"/>
    <property type="molecule type" value="Genomic_DNA"/>
</dbReference>
<feature type="domain" description="Glycoside hydrolase family 5" evidence="6">
    <location>
        <begin position="74"/>
        <end position="336"/>
    </location>
</feature>
<evidence type="ECO:0000259" key="6">
    <source>
        <dbReference type="Pfam" id="PF00150"/>
    </source>
</evidence>